<protein>
    <submittedName>
        <fullName evidence="1">Uncharacterized protein</fullName>
    </submittedName>
</protein>
<dbReference type="Proteomes" id="UP000248706">
    <property type="component" value="Unassembled WGS sequence"/>
</dbReference>
<accession>A0A328VK00</accession>
<comment type="caution">
    <text evidence="1">The sequence shown here is derived from an EMBL/GenBank/DDBJ whole genome shotgun (WGS) entry which is preliminary data.</text>
</comment>
<dbReference type="AlphaFoldDB" id="A0A328VK00"/>
<name>A0A328VK00_9CHLR</name>
<dbReference type="OrthoDB" id="9869176at2"/>
<gene>
    <name evidence="1" type="ORF">A4R35_20825</name>
</gene>
<evidence type="ECO:0000313" key="2">
    <source>
        <dbReference type="Proteomes" id="UP000248706"/>
    </source>
</evidence>
<proteinExistence type="predicted"/>
<evidence type="ECO:0000313" key="1">
    <source>
        <dbReference type="EMBL" id="RAQ97996.1"/>
    </source>
</evidence>
<organism evidence="1 2">
    <name type="scientific">Thermogemmatispora tikiterensis</name>
    <dbReference type="NCBI Taxonomy" id="1825093"/>
    <lineage>
        <taxon>Bacteria</taxon>
        <taxon>Bacillati</taxon>
        <taxon>Chloroflexota</taxon>
        <taxon>Ktedonobacteria</taxon>
        <taxon>Thermogemmatisporales</taxon>
        <taxon>Thermogemmatisporaceae</taxon>
        <taxon>Thermogemmatispora</taxon>
    </lineage>
</organism>
<dbReference type="EMBL" id="MCIF01000002">
    <property type="protein sequence ID" value="RAQ97996.1"/>
    <property type="molecule type" value="Genomic_DNA"/>
</dbReference>
<keyword evidence="2" id="KW-1185">Reference proteome</keyword>
<sequence>MPRSEAEGLAERIRQDQAANVRVHSIEEEPYQPGNYYLVCCYENGLPFVVRHEAMWQERRLYGVMRHPLATTPLGTEQARLQIL</sequence>
<reference evidence="1 2" key="1">
    <citation type="submission" date="2016-08" db="EMBL/GenBank/DDBJ databases">
        <title>Analysis of Carbohydrate Active Enzymes in Thermogemmatispora T81 Reveals Carbohydrate Degradation Ability.</title>
        <authorList>
            <person name="Tomazini A."/>
            <person name="Lal S."/>
            <person name="Stott M."/>
            <person name="Henrissat B."/>
            <person name="Polikarpov I."/>
            <person name="Sparling R."/>
            <person name="Levin D.B."/>
        </authorList>
    </citation>
    <scope>NUCLEOTIDE SEQUENCE [LARGE SCALE GENOMIC DNA]</scope>
    <source>
        <strain evidence="1 2">T81</strain>
    </source>
</reference>
<dbReference type="RefSeq" id="WP_112432883.1">
    <property type="nucleotide sequence ID" value="NZ_MCIF01000002.1"/>
</dbReference>